<name>A0A0K2UQM7_LEPSM</name>
<accession>A0A0K2UQM7</accession>
<organism evidence="1">
    <name type="scientific">Lepeophtheirus salmonis</name>
    <name type="common">Salmon louse</name>
    <name type="synonym">Caligus salmonis</name>
    <dbReference type="NCBI Taxonomy" id="72036"/>
    <lineage>
        <taxon>Eukaryota</taxon>
        <taxon>Metazoa</taxon>
        <taxon>Ecdysozoa</taxon>
        <taxon>Arthropoda</taxon>
        <taxon>Crustacea</taxon>
        <taxon>Multicrustacea</taxon>
        <taxon>Hexanauplia</taxon>
        <taxon>Copepoda</taxon>
        <taxon>Siphonostomatoida</taxon>
        <taxon>Caligidae</taxon>
        <taxon>Lepeophtheirus</taxon>
    </lineage>
</organism>
<dbReference type="EMBL" id="HACA01023208">
    <property type="protein sequence ID" value="CDW40569.1"/>
    <property type="molecule type" value="Transcribed_RNA"/>
</dbReference>
<sequence>MEINTIPPPSQASTWANVTQFSNKSSLLLRSIHEHKHSWLLFILIYIYFPQE</sequence>
<proteinExistence type="predicted"/>
<reference evidence="1" key="1">
    <citation type="submission" date="2014-05" db="EMBL/GenBank/DDBJ databases">
        <authorList>
            <person name="Chronopoulou M."/>
        </authorList>
    </citation>
    <scope>NUCLEOTIDE SEQUENCE</scope>
    <source>
        <tissue evidence="1">Whole organism</tissue>
    </source>
</reference>
<dbReference type="AlphaFoldDB" id="A0A0K2UQM7"/>
<dbReference type="EMBL" id="HACA01023206">
    <property type="protein sequence ID" value="CDW40567.1"/>
    <property type="molecule type" value="Transcribed_RNA"/>
</dbReference>
<protein>
    <submittedName>
        <fullName evidence="1">Uncharacterized protein</fullName>
    </submittedName>
</protein>
<evidence type="ECO:0000313" key="1">
    <source>
        <dbReference type="EMBL" id="CDW40569.1"/>
    </source>
</evidence>